<protein>
    <recommendedName>
        <fullName evidence="4">Lipoprotein</fullName>
    </recommendedName>
</protein>
<evidence type="ECO:0008006" key="4">
    <source>
        <dbReference type="Google" id="ProtNLM"/>
    </source>
</evidence>
<reference evidence="2 3" key="1">
    <citation type="submission" date="2020-07" db="EMBL/GenBank/DDBJ databases">
        <title>Sequencing the genomes of 1000 actinobacteria strains.</title>
        <authorList>
            <person name="Klenk H.-P."/>
        </authorList>
    </citation>
    <scope>NUCLEOTIDE SEQUENCE [LARGE SCALE GENOMIC DNA]</scope>
    <source>
        <strain evidence="2 3">DSM 18248</strain>
    </source>
</reference>
<sequence>MTSRAQRTTLPAAVTALVLAGSGCSGSADDATTTPPMLAAAVAAHTDAPLRAAAELPEGSQGVVEGDVTVEVSLDRQVGDNAHVLLAVTRGTPFGVSAAELADLCESLGPCEEVDGATLVFENGSPESDPGIAYAWMERDDVTVWAYGYGPFIEQDPAQRSEEVAALAETLVGVVSDPGVGFTSAAAYVEGAQEICDGPWLDWYGQGNGSPEPEDSTDWC</sequence>
<dbReference type="Proteomes" id="UP000537326">
    <property type="component" value="Unassembled WGS sequence"/>
</dbReference>
<name>A0A7Y9YH17_9ACTN</name>
<evidence type="ECO:0000256" key="1">
    <source>
        <dbReference type="SAM" id="SignalP"/>
    </source>
</evidence>
<organism evidence="2 3">
    <name type="scientific">Nocardioides marinus</name>
    <dbReference type="NCBI Taxonomy" id="374514"/>
    <lineage>
        <taxon>Bacteria</taxon>
        <taxon>Bacillati</taxon>
        <taxon>Actinomycetota</taxon>
        <taxon>Actinomycetes</taxon>
        <taxon>Propionibacteriales</taxon>
        <taxon>Nocardioidaceae</taxon>
        <taxon>Nocardioides</taxon>
    </lineage>
</organism>
<accession>A0A7Y9YH17</accession>
<dbReference type="PROSITE" id="PS51257">
    <property type="entry name" value="PROKAR_LIPOPROTEIN"/>
    <property type="match status" value="1"/>
</dbReference>
<feature type="signal peptide" evidence="1">
    <location>
        <begin position="1"/>
        <end position="27"/>
    </location>
</feature>
<dbReference type="RefSeq" id="WP_179532699.1">
    <property type="nucleotide sequence ID" value="NZ_BAAAPP010000001.1"/>
</dbReference>
<keyword evidence="3" id="KW-1185">Reference proteome</keyword>
<dbReference type="AlphaFoldDB" id="A0A7Y9YH17"/>
<evidence type="ECO:0000313" key="3">
    <source>
        <dbReference type="Proteomes" id="UP000537326"/>
    </source>
</evidence>
<dbReference type="EMBL" id="JACBZI010000001">
    <property type="protein sequence ID" value="NYI12106.1"/>
    <property type="molecule type" value="Genomic_DNA"/>
</dbReference>
<proteinExistence type="predicted"/>
<comment type="caution">
    <text evidence="2">The sequence shown here is derived from an EMBL/GenBank/DDBJ whole genome shotgun (WGS) entry which is preliminary data.</text>
</comment>
<keyword evidence="1" id="KW-0732">Signal</keyword>
<evidence type="ECO:0000313" key="2">
    <source>
        <dbReference type="EMBL" id="NYI12106.1"/>
    </source>
</evidence>
<feature type="chain" id="PRO_5039656193" description="Lipoprotein" evidence="1">
    <location>
        <begin position="28"/>
        <end position="220"/>
    </location>
</feature>
<gene>
    <name evidence="2" type="ORF">BKA05_003621</name>
</gene>